<sequence>MRDNNVDGPVLLTLSIKDLTQEMSFSTEEALDLLQKRNTWADIWDRTRESLEQETPDGLTSLWSLSANQVCEWAQAEGFGHRSGALAANNVDGVVLLTLSKRDLAEELGFTENEATEFLERVHHCHGLLSSSSGTGEIDLLR</sequence>
<feature type="domain" description="SAM" evidence="1">
    <location>
        <begin position="65"/>
        <end position="111"/>
    </location>
</feature>
<dbReference type="InterPro" id="IPR013761">
    <property type="entry name" value="SAM/pointed_sf"/>
</dbReference>
<protein>
    <recommendedName>
        <fullName evidence="1">SAM domain-containing protein</fullName>
    </recommendedName>
</protein>
<dbReference type="Gene3D" id="1.10.150.50">
    <property type="entry name" value="Transcription Factor, Ets-1"/>
    <property type="match status" value="1"/>
</dbReference>
<evidence type="ECO:0000313" key="2">
    <source>
        <dbReference type="EMBL" id="JAC81117.1"/>
    </source>
</evidence>
<dbReference type="EMBL" id="GBEZ01004072">
    <property type="protein sequence ID" value="JAC81117.1"/>
    <property type="molecule type" value="Transcribed_RNA"/>
</dbReference>
<accession>A0A061S7L4</accession>
<organism evidence="2">
    <name type="scientific">Tetraselmis sp. GSL018</name>
    <dbReference type="NCBI Taxonomy" id="582737"/>
    <lineage>
        <taxon>Eukaryota</taxon>
        <taxon>Viridiplantae</taxon>
        <taxon>Chlorophyta</taxon>
        <taxon>core chlorophytes</taxon>
        <taxon>Chlorodendrophyceae</taxon>
        <taxon>Chlorodendrales</taxon>
        <taxon>Chlorodendraceae</taxon>
        <taxon>Tetraselmis</taxon>
    </lineage>
</organism>
<reference evidence="2" key="1">
    <citation type="submission" date="2014-05" db="EMBL/GenBank/DDBJ databases">
        <title>The transcriptome of the halophilic microalga Tetraselmis sp. GSL018 isolated from the Great Salt Lake, Utah.</title>
        <authorList>
            <person name="Jinkerson R.E."/>
            <person name="D'Adamo S."/>
            <person name="Posewitz M.C."/>
        </authorList>
    </citation>
    <scope>NUCLEOTIDE SEQUENCE</scope>
    <source>
        <strain evidence="2">GSL018</strain>
    </source>
</reference>
<dbReference type="InterPro" id="IPR001660">
    <property type="entry name" value="SAM"/>
</dbReference>
<dbReference type="SUPFAM" id="SSF47769">
    <property type="entry name" value="SAM/Pointed domain"/>
    <property type="match status" value="1"/>
</dbReference>
<dbReference type="AlphaFoldDB" id="A0A061S7L4"/>
<proteinExistence type="predicted"/>
<evidence type="ECO:0000259" key="1">
    <source>
        <dbReference type="PROSITE" id="PS50105"/>
    </source>
</evidence>
<dbReference type="PROSITE" id="PS50105">
    <property type="entry name" value="SAM_DOMAIN"/>
    <property type="match status" value="1"/>
</dbReference>
<gene>
    <name evidence="2" type="ORF">TSPGSL018_8660</name>
</gene>
<name>A0A061S7L4_9CHLO</name>
<dbReference type="Pfam" id="PF07647">
    <property type="entry name" value="SAM_2"/>
    <property type="match status" value="1"/>
</dbReference>